<dbReference type="Gene3D" id="3.40.50.720">
    <property type="entry name" value="NAD(P)-binding Rossmann-like Domain"/>
    <property type="match status" value="1"/>
</dbReference>
<dbReference type="RefSeq" id="WP_093557452.1">
    <property type="nucleotide sequence ID" value="NZ_FPBO01000021.1"/>
</dbReference>
<dbReference type="GO" id="GO:0016616">
    <property type="term" value="F:oxidoreductase activity, acting on the CH-OH group of donors, NAD or NADP as acceptor"/>
    <property type="evidence" value="ECO:0007669"/>
    <property type="project" value="UniProtKB-ARBA"/>
</dbReference>
<evidence type="ECO:0000256" key="2">
    <source>
        <dbReference type="ARBA" id="ARBA00022833"/>
    </source>
</evidence>
<evidence type="ECO:0000256" key="4">
    <source>
        <dbReference type="RuleBase" id="RU361277"/>
    </source>
</evidence>
<feature type="domain" description="Enoyl reductase (ER)" evidence="5">
    <location>
        <begin position="13"/>
        <end position="357"/>
    </location>
</feature>
<dbReference type="GO" id="GO:0008270">
    <property type="term" value="F:zinc ion binding"/>
    <property type="evidence" value="ECO:0007669"/>
    <property type="project" value="InterPro"/>
</dbReference>
<protein>
    <submittedName>
        <fullName evidence="6">5-exo-hydroxycamphor dehydrogenase</fullName>
    </submittedName>
</protein>
<dbReference type="Proteomes" id="UP000199391">
    <property type="component" value="Unassembled WGS sequence"/>
</dbReference>
<dbReference type="PANTHER" id="PTHR43401:SF1">
    <property type="entry name" value="ENOYL REDUCTASE (ER) DOMAIN-CONTAINING PROTEIN"/>
    <property type="match status" value="1"/>
</dbReference>
<dbReference type="SUPFAM" id="SSF51735">
    <property type="entry name" value="NAD(P)-binding Rossmann-fold domains"/>
    <property type="match status" value="1"/>
</dbReference>
<dbReference type="AlphaFoldDB" id="A0A1I7KYY4"/>
<dbReference type="InterPro" id="IPR002328">
    <property type="entry name" value="ADH_Zn_CS"/>
</dbReference>
<dbReference type="InterPro" id="IPR036291">
    <property type="entry name" value="NAD(P)-bd_dom_sf"/>
</dbReference>
<dbReference type="InterPro" id="IPR020843">
    <property type="entry name" value="ER"/>
</dbReference>
<dbReference type="SMART" id="SM00829">
    <property type="entry name" value="PKS_ER"/>
    <property type="match status" value="1"/>
</dbReference>
<name>A0A1I7KYY4_9BURK</name>
<dbReference type="CDD" id="cd08231">
    <property type="entry name" value="MDR_TM0436_like"/>
    <property type="match status" value="1"/>
</dbReference>
<dbReference type="InterPro" id="IPR013149">
    <property type="entry name" value="ADH-like_C"/>
</dbReference>
<keyword evidence="7" id="KW-1185">Reference proteome</keyword>
<proteinExistence type="inferred from homology"/>
<dbReference type="STRING" id="1035707.SAMN05216552_102134"/>
<comment type="similarity">
    <text evidence="4">Belongs to the zinc-containing alcohol dehydrogenase family.</text>
</comment>
<evidence type="ECO:0000313" key="7">
    <source>
        <dbReference type="Proteomes" id="UP000199391"/>
    </source>
</evidence>
<evidence type="ECO:0000256" key="3">
    <source>
        <dbReference type="ARBA" id="ARBA00023002"/>
    </source>
</evidence>
<keyword evidence="2 4" id="KW-0862">Zinc</keyword>
<reference evidence="7" key="1">
    <citation type="submission" date="2016-10" db="EMBL/GenBank/DDBJ databases">
        <authorList>
            <person name="Varghese N."/>
            <person name="Submissions S."/>
        </authorList>
    </citation>
    <scope>NUCLEOTIDE SEQUENCE [LARGE SCALE GENOMIC DNA]</scope>
    <source>
        <strain evidence="7">CGMCC 1.11014</strain>
    </source>
</reference>
<keyword evidence="3" id="KW-0560">Oxidoreductase</keyword>
<evidence type="ECO:0000256" key="1">
    <source>
        <dbReference type="ARBA" id="ARBA00022723"/>
    </source>
</evidence>
<dbReference type="PANTHER" id="PTHR43401">
    <property type="entry name" value="L-THREONINE 3-DEHYDROGENASE"/>
    <property type="match status" value="1"/>
</dbReference>
<accession>A0A1I7KYY4</accession>
<dbReference type="OrthoDB" id="9773078at2"/>
<evidence type="ECO:0000259" key="5">
    <source>
        <dbReference type="SMART" id="SM00829"/>
    </source>
</evidence>
<sequence length="361" mass="38009">MKYGKAAVMVEENRVETWEVPVVAPEPGGALVRVVLGGVCGSDVHIVSGEAGKMPFPIILGHEGIGRIEQLGAGVDTDYAGTPVKPGDLVYWAPIALCHRCHSCTVLDQTPCDNSTFFEHAEKPNWGSYADYAWLPNGMAFYRLPDHANPDAIAALGCALPTVLRGFEQGGPVGQGDTVIVQGAGPVGLAAVLVAAVSGARKIVVLDHSQHRLDVAMSLGATAAISLKETSGDERRRQIADVLGPRGASVVVEAAGALPAFPEGVDLTGNHGRYIVLGLWGAIGTQPIAPRDLTIKNMRITGATFAKPKHYYQSLHLAVHLQDRYPLASLISHRLAIGDAVKALELVKSGAAIKPVIDPTL</sequence>
<evidence type="ECO:0000313" key="6">
    <source>
        <dbReference type="EMBL" id="SFV02615.1"/>
    </source>
</evidence>
<dbReference type="SUPFAM" id="SSF50129">
    <property type="entry name" value="GroES-like"/>
    <property type="match status" value="1"/>
</dbReference>
<dbReference type="InterPro" id="IPR050129">
    <property type="entry name" value="Zn_alcohol_dh"/>
</dbReference>
<comment type="cofactor">
    <cofactor evidence="4">
        <name>Zn(2+)</name>
        <dbReference type="ChEBI" id="CHEBI:29105"/>
    </cofactor>
</comment>
<gene>
    <name evidence="6" type="ORF">SAMN05216552_102134</name>
</gene>
<dbReference type="Gene3D" id="3.90.180.10">
    <property type="entry name" value="Medium-chain alcohol dehydrogenases, catalytic domain"/>
    <property type="match status" value="1"/>
</dbReference>
<dbReference type="InterPro" id="IPR013154">
    <property type="entry name" value="ADH-like_N"/>
</dbReference>
<dbReference type="Pfam" id="PF08240">
    <property type="entry name" value="ADH_N"/>
    <property type="match status" value="1"/>
</dbReference>
<organism evidence="6 7">
    <name type="scientific">Pseudoduganella namucuonensis</name>
    <dbReference type="NCBI Taxonomy" id="1035707"/>
    <lineage>
        <taxon>Bacteria</taxon>
        <taxon>Pseudomonadati</taxon>
        <taxon>Pseudomonadota</taxon>
        <taxon>Betaproteobacteria</taxon>
        <taxon>Burkholderiales</taxon>
        <taxon>Oxalobacteraceae</taxon>
        <taxon>Telluria group</taxon>
        <taxon>Pseudoduganella</taxon>
    </lineage>
</organism>
<dbReference type="InterPro" id="IPR011032">
    <property type="entry name" value="GroES-like_sf"/>
</dbReference>
<dbReference type="PROSITE" id="PS00059">
    <property type="entry name" value="ADH_ZINC"/>
    <property type="match status" value="1"/>
</dbReference>
<keyword evidence="1 4" id="KW-0479">Metal-binding</keyword>
<dbReference type="EMBL" id="FPBO01000021">
    <property type="protein sequence ID" value="SFV02615.1"/>
    <property type="molecule type" value="Genomic_DNA"/>
</dbReference>
<dbReference type="Pfam" id="PF00107">
    <property type="entry name" value="ADH_zinc_N"/>
    <property type="match status" value="1"/>
</dbReference>